<sequence length="92" mass="10703">MQCNTSGVFKKYGKIVGINDAIQDFKSIQEIQIYRVADQAKRRLVTTSEPAEDCYDLLFDSRDVTCWETFKYSKVLLAPRTPLVRRRLEPNN</sequence>
<dbReference type="AlphaFoldDB" id="A0AAP0ERH6"/>
<dbReference type="EMBL" id="JBBNAF010000011">
    <property type="protein sequence ID" value="KAK9098286.1"/>
    <property type="molecule type" value="Genomic_DNA"/>
</dbReference>
<comment type="caution">
    <text evidence="1">The sequence shown here is derived from an EMBL/GenBank/DDBJ whole genome shotgun (WGS) entry which is preliminary data.</text>
</comment>
<gene>
    <name evidence="1" type="ORF">Syun_025331</name>
</gene>
<evidence type="ECO:0000313" key="1">
    <source>
        <dbReference type="EMBL" id="KAK9098286.1"/>
    </source>
</evidence>
<evidence type="ECO:0000313" key="2">
    <source>
        <dbReference type="Proteomes" id="UP001420932"/>
    </source>
</evidence>
<name>A0AAP0ERH6_9MAGN</name>
<protein>
    <submittedName>
        <fullName evidence="1">Uncharacterized protein</fullName>
    </submittedName>
</protein>
<accession>A0AAP0ERH6</accession>
<organism evidence="1 2">
    <name type="scientific">Stephania yunnanensis</name>
    <dbReference type="NCBI Taxonomy" id="152371"/>
    <lineage>
        <taxon>Eukaryota</taxon>
        <taxon>Viridiplantae</taxon>
        <taxon>Streptophyta</taxon>
        <taxon>Embryophyta</taxon>
        <taxon>Tracheophyta</taxon>
        <taxon>Spermatophyta</taxon>
        <taxon>Magnoliopsida</taxon>
        <taxon>Ranunculales</taxon>
        <taxon>Menispermaceae</taxon>
        <taxon>Menispermoideae</taxon>
        <taxon>Cissampelideae</taxon>
        <taxon>Stephania</taxon>
    </lineage>
</organism>
<dbReference type="Proteomes" id="UP001420932">
    <property type="component" value="Unassembled WGS sequence"/>
</dbReference>
<keyword evidence="2" id="KW-1185">Reference proteome</keyword>
<proteinExistence type="predicted"/>
<reference evidence="1 2" key="1">
    <citation type="submission" date="2024-01" db="EMBL/GenBank/DDBJ databases">
        <title>Genome assemblies of Stephania.</title>
        <authorList>
            <person name="Yang L."/>
        </authorList>
    </citation>
    <scope>NUCLEOTIDE SEQUENCE [LARGE SCALE GENOMIC DNA]</scope>
    <source>
        <strain evidence="1">YNDBR</strain>
        <tissue evidence="1">Leaf</tissue>
    </source>
</reference>